<dbReference type="GO" id="GO:0006655">
    <property type="term" value="P:phosphatidylglycerol biosynthetic process"/>
    <property type="evidence" value="ECO:0007669"/>
    <property type="project" value="UniProtKB-UniPathway"/>
</dbReference>
<reference evidence="1 2" key="1">
    <citation type="journal article" date="2017" name="Genome Biol. Evol.">
        <title>Comparative Genomic Analysis Identifies a Campylobacter Clade Deficient in Selenium Metabolism.</title>
        <authorList>
            <person name="Miller W.G."/>
            <person name="Yee E."/>
            <person name="Lopes B.S."/>
            <person name="Chapman M.H."/>
            <person name="Huynh S."/>
            <person name="Bono J.L."/>
            <person name="Parker C.T."/>
            <person name="Strachan N.J.C."/>
            <person name="Forbes K.J."/>
        </authorList>
    </citation>
    <scope>NUCLEOTIDE SEQUENCE [LARGE SCALE GENOMIC DNA]</scope>
    <source>
        <strain evidence="1 2">NCTC 13003</strain>
    </source>
</reference>
<dbReference type="InterPro" id="IPR026037">
    <property type="entry name" value="PgpA"/>
</dbReference>
<dbReference type="PANTHER" id="PTHR36305:SF1">
    <property type="entry name" value="PHOSPHATIDYLGLYCEROPHOSPHATASE A"/>
    <property type="match status" value="1"/>
</dbReference>
<dbReference type="Proteomes" id="UP000194309">
    <property type="component" value="Chromosome"/>
</dbReference>
<dbReference type="SUPFAM" id="SSF101307">
    <property type="entry name" value="YutG-like"/>
    <property type="match status" value="1"/>
</dbReference>
<accession>A0A381DBF8</accession>
<keyword evidence="1" id="KW-0378">Hydrolase</keyword>
<dbReference type="InterPro" id="IPR007686">
    <property type="entry name" value="YutG/PgpA"/>
</dbReference>
<dbReference type="PIRSF" id="PIRSF006162">
    <property type="entry name" value="PgpA"/>
    <property type="match status" value="1"/>
</dbReference>
<protein>
    <submittedName>
        <fullName evidence="1">Phosphatidylglycerophosphatase A</fullName>
        <ecNumber evidence="1">3.1.3.27</ecNumber>
    </submittedName>
</protein>
<dbReference type="EC" id="3.1.3.27" evidence="1"/>
<dbReference type="Pfam" id="PF04608">
    <property type="entry name" value="PgpA"/>
    <property type="match status" value="1"/>
</dbReference>
<organism evidence="1 2">
    <name type="scientific">Campylobacter devanensis</name>
    <dbReference type="NCBI Taxonomy" id="3161138"/>
    <lineage>
        <taxon>Bacteria</taxon>
        <taxon>Pseudomonadati</taxon>
        <taxon>Campylobacterota</taxon>
        <taxon>Epsilonproteobacteria</taxon>
        <taxon>Campylobacterales</taxon>
        <taxon>Campylobacteraceae</taxon>
        <taxon>Campylobacter</taxon>
    </lineage>
</organism>
<gene>
    <name evidence="1" type="primary">pgpA</name>
    <name evidence="1" type="ORF">CIGN_1588</name>
</gene>
<dbReference type="UniPathway" id="UPA00084">
    <property type="reaction ID" value="UER00504"/>
</dbReference>
<proteinExistence type="predicted"/>
<sequence length="166" mass="17835">MQKLFVTFFYSGLLRPAPGTWGSLAGSIAGVAIYYYIGLETLFMASILLFLASISVIDSYEAKSGTHDDSSIVIDEVAGVWVAISIALSSWEQFGVDKFGWISVILAFVFFRILDITKPSIIGRLDRNLKGGLGVMSDDMVAGGFAGLITAAVVAILVKFGIIPVW</sequence>
<evidence type="ECO:0000313" key="2">
    <source>
        <dbReference type="Proteomes" id="UP000194309"/>
    </source>
</evidence>
<dbReference type="STRING" id="1660064.CIGN_1588"/>
<dbReference type="EMBL" id="CP018788">
    <property type="protein sequence ID" value="ARQ99823.1"/>
    <property type="molecule type" value="Genomic_DNA"/>
</dbReference>
<dbReference type="OrthoDB" id="9804091at2"/>
<dbReference type="GO" id="GO:0008962">
    <property type="term" value="F:phosphatidylglycerophosphatase activity"/>
    <property type="evidence" value="ECO:0007669"/>
    <property type="project" value="UniProtKB-EC"/>
</dbReference>
<dbReference type="PANTHER" id="PTHR36305">
    <property type="entry name" value="PHOSPHATIDYLGLYCEROPHOSPHATASE A"/>
    <property type="match status" value="1"/>
</dbReference>
<accession>A0A1X9SU67</accession>
<dbReference type="InterPro" id="IPR036681">
    <property type="entry name" value="PgpA-like_sf"/>
</dbReference>
<dbReference type="AlphaFoldDB" id="A0A1X9SU67"/>
<keyword evidence="2" id="KW-1185">Reference proteome</keyword>
<dbReference type="KEGG" id="cdev:CIGN_1588"/>
<name>A0A1X9SU67_9BACT</name>
<evidence type="ECO:0000313" key="1">
    <source>
        <dbReference type="EMBL" id="ARQ99823.1"/>
    </source>
</evidence>
<dbReference type="CDD" id="cd06971">
    <property type="entry name" value="PgpA"/>
    <property type="match status" value="1"/>
</dbReference>